<dbReference type="OrthoDB" id="3250101at2759"/>
<proteinExistence type="predicted"/>
<name>A0A9Q3EVU9_9BASI</name>
<accession>A0A9Q3EVU9</accession>
<protein>
    <submittedName>
        <fullName evidence="1">Uncharacterized protein</fullName>
    </submittedName>
</protein>
<gene>
    <name evidence="1" type="ORF">O181_068976</name>
</gene>
<evidence type="ECO:0000313" key="2">
    <source>
        <dbReference type="Proteomes" id="UP000765509"/>
    </source>
</evidence>
<organism evidence="1 2">
    <name type="scientific">Austropuccinia psidii MF-1</name>
    <dbReference type="NCBI Taxonomy" id="1389203"/>
    <lineage>
        <taxon>Eukaryota</taxon>
        <taxon>Fungi</taxon>
        <taxon>Dikarya</taxon>
        <taxon>Basidiomycota</taxon>
        <taxon>Pucciniomycotina</taxon>
        <taxon>Pucciniomycetes</taxon>
        <taxon>Pucciniales</taxon>
        <taxon>Sphaerophragmiaceae</taxon>
        <taxon>Austropuccinia</taxon>
    </lineage>
</organism>
<evidence type="ECO:0000313" key="1">
    <source>
        <dbReference type="EMBL" id="MBW0529261.1"/>
    </source>
</evidence>
<comment type="caution">
    <text evidence="1">The sequence shown here is derived from an EMBL/GenBank/DDBJ whole genome shotgun (WGS) entry which is preliminary data.</text>
</comment>
<sequence length="106" mass="11794">MDLIPVQDAKMQETKPARGKGYTAVSSCITNIVINNKEAKIHLDSGAFCTCVGEDYLGMIHTYWQDTLMPIEGLKFRSASQDMNPLGILEAEIIFPHPARSIRLKV</sequence>
<reference evidence="1" key="1">
    <citation type="submission" date="2021-03" db="EMBL/GenBank/DDBJ databases">
        <title>Draft genome sequence of rust myrtle Austropuccinia psidii MF-1, a brazilian biotype.</title>
        <authorList>
            <person name="Quecine M.C."/>
            <person name="Pachon D.M.R."/>
            <person name="Bonatelli M.L."/>
            <person name="Correr F.H."/>
            <person name="Franceschini L.M."/>
            <person name="Leite T.F."/>
            <person name="Margarido G.R.A."/>
            <person name="Almeida C.A."/>
            <person name="Ferrarezi J.A."/>
            <person name="Labate C.A."/>
        </authorList>
    </citation>
    <scope>NUCLEOTIDE SEQUENCE</scope>
    <source>
        <strain evidence="1">MF-1</strain>
    </source>
</reference>
<dbReference type="Proteomes" id="UP000765509">
    <property type="component" value="Unassembled WGS sequence"/>
</dbReference>
<dbReference type="AlphaFoldDB" id="A0A9Q3EVU9"/>
<dbReference type="EMBL" id="AVOT02034999">
    <property type="protein sequence ID" value="MBW0529261.1"/>
    <property type="molecule type" value="Genomic_DNA"/>
</dbReference>
<keyword evidence="2" id="KW-1185">Reference proteome</keyword>